<feature type="compositionally biased region" description="Gly residues" evidence="1">
    <location>
        <begin position="98"/>
        <end position="109"/>
    </location>
</feature>
<evidence type="ECO:0000256" key="1">
    <source>
        <dbReference type="SAM" id="MobiDB-lite"/>
    </source>
</evidence>
<dbReference type="Proteomes" id="UP001480595">
    <property type="component" value="Unassembled WGS sequence"/>
</dbReference>
<sequence length="129" mass="13990">MVDSSTLGGRRSVAPLASMKRYFKGTTEETMYWIEAERPVKCQQTKAPCSKHYLFSILDLLFLYTQQHDHSDQVAEVEQLHGYAGGGLPASLPSSGHLGQGPTGAGVDGPAGLRRGGELVIMHSEYNNP</sequence>
<dbReference type="EMBL" id="JAQQWL010000003">
    <property type="protein sequence ID" value="KAK8078875.1"/>
    <property type="molecule type" value="Genomic_DNA"/>
</dbReference>
<feature type="region of interest" description="Disordered" evidence="1">
    <location>
        <begin position="91"/>
        <end position="110"/>
    </location>
</feature>
<accession>A0ABR1W8P7</accession>
<keyword evidence="3" id="KW-1185">Reference proteome</keyword>
<protein>
    <submittedName>
        <fullName evidence="2">Uncharacterized protein</fullName>
    </submittedName>
</protein>
<name>A0ABR1W8P7_9PEZI</name>
<reference evidence="2 3" key="1">
    <citation type="submission" date="2023-01" db="EMBL/GenBank/DDBJ databases">
        <title>Analysis of 21 Apiospora genomes using comparative genomics revels a genus with tremendous synthesis potential of carbohydrate active enzymes and secondary metabolites.</title>
        <authorList>
            <person name="Sorensen T."/>
        </authorList>
    </citation>
    <scope>NUCLEOTIDE SEQUENCE [LARGE SCALE GENOMIC DNA]</scope>
    <source>
        <strain evidence="2 3">CBS 135458</strain>
    </source>
</reference>
<gene>
    <name evidence="2" type="ORF">PG994_002682</name>
</gene>
<dbReference type="RefSeq" id="XP_066719946.1">
    <property type="nucleotide sequence ID" value="XM_066854091.1"/>
</dbReference>
<dbReference type="GeneID" id="92087154"/>
<evidence type="ECO:0000313" key="2">
    <source>
        <dbReference type="EMBL" id="KAK8078875.1"/>
    </source>
</evidence>
<evidence type="ECO:0000313" key="3">
    <source>
        <dbReference type="Proteomes" id="UP001480595"/>
    </source>
</evidence>
<proteinExistence type="predicted"/>
<comment type="caution">
    <text evidence="2">The sequence shown here is derived from an EMBL/GenBank/DDBJ whole genome shotgun (WGS) entry which is preliminary data.</text>
</comment>
<organism evidence="2 3">
    <name type="scientific">Apiospora phragmitis</name>
    <dbReference type="NCBI Taxonomy" id="2905665"/>
    <lineage>
        <taxon>Eukaryota</taxon>
        <taxon>Fungi</taxon>
        <taxon>Dikarya</taxon>
        <taxon>Ascomycota</taxon>
        <taxon>Pezizomycotina</taxon>
        <taxon>Sordariomycetes</taxon>
        <taxon>Xylariomycetidae</taxon>
        <taxon>Amphisphaeriales</taxon>
        <taxon>Apiosporaceae</taxon>
        <taxon>Apiospora</taxon>
    </lineage>
</organism>